<dbReference type="InterPro" id="IPR000917">
    <property type="entry name" value="Sulfatase_N"/>
</dbReference>
<dbReference type="Pfam" id="PF00884">
    <property type="entry name" value="Sulfatase"/>
    <property type="match status" value="1"/>
</dbReference>
<dbReference type="PROSITE" id="PS00523">
    <property type="entry name" value="SULFATASE_1"/>
    <property type="match status" value="1"/>
</dbReference>
<evidence type="ECO:0000259" key="4">
    <source>
        <dbReference type="Pfam" id="PF00884"/>
    </source>
</evidence>
<dbReference type="AlphaFoldDB" id="A0A7W7Z2T5"/>
<dbReference type="PANTHER" id="PTHR45953">
    <property type="entry name" value="IDURONATE 2-SULFATASE"/>
    <property type="match status" value="1"/>
</dbReference>
<dbReference type="FunFam" id="3.40.720.10:FF:000032">
    <property type="entry name" value="Choline sulfatase"/>
    <property type="match status" value="1"/>
</dbReference>
<evidence type="ECO:0000256" key="3">
    <source>
        <dbReference type="ARBA" id="ARBA00022801"/>
    </source>
</evidence>
<dbReference type="InterPro" id="IPR025863">
    <property type="entry name" value="Choline_sulf_C_dom"/>
</dbReference>
<dbReference type="Gene3D" id="3.40.720.10">
    <property type="entry name" value="Alkaline Phosphatase, subunit A"/>
    <property type="match status" value="1"/>
</dbReference>
<feature type="domain" description="Choline sulfatase enzyme C-terminal" evidence="5">
    <location>
        <begin position="443"/>
        <end position="493"/>
    </location>
</feature>
<evidence type="ECO:0000259" key="5">
    <source>
        <dbReference type="Pfam" id="PF12411"/>
    </source>
</evidence>
<dbReference type="InterPro" id="IPR017850">
    <property type="entry name" value="Alkaline_phosphatase_core_sf"/>
</dbReference>
<evidence type="ECO:0000313" key="7">
    <source>
        <dbReference type="Proteomes" id="UP000542353"/>
    </source>
</evidence>
<dbReference type="PROSITE" id="PS00149">
    <property type="entry name" value="SULFATASE_2"/>
    <property type="match status" value="1"/>
</dbReference>
<proteinExistence type="inferred from homology"/>
<dbReference type="PANTHER" id="PTHR45953:SF1">
    <property type="entry name" value="IDURONATE 2-SULFATASE"/>
    <property type="match status" value="1"/>
</dbReference>
<dbReference type="InterPro" id="IPR024607">
    <property type="entry name" value="Sulfatase_CS"/>
</dbReference>
<comment type="caution">
    <text evidence="6">The sequence shown here is derived from an EMBL/GenBank/DDBJ whole genome shotgun (WGS) entry which is preliminary data.</text>
</comment>
<dbReference type="Pfam" id="PF12411">
    <property type="entry name" value="Choline_sulf_C"/>
    <property type="match status" value="1"/>
</dbReference>
<keyword evidence="7" id="KW-1185">Reference proteome</keyword>
<name>A0A7W7Z2T5_9BRAD</name>
<dbReference type="GO" id="GO:0046872">
    <property type="term" value="F:metal ion binding"/>
    <property type="evidence" value="ECO:0007669"/>
    <property type="project" value="UniProtKB-KW"/>
</dbReference>
<gene>
    <name evidence="6" type="ORF">HNR60_001653</name>
</gene>
<comment type="similarity">
    <text evidence="1">Belongs to the sulfatase family.</text>
</comment>
<dbReference type="Proteomes" id="UP000542353">
    <property type="component" value="Unassembled WGS sequence"/>
</dbReference>
<organism evidence="6 7">
    <name type="scientific">Rhodopseudomonas rhenobacensis</name>
    <dbReference type="NCBI Taxonomy" id="87461"/>
    <lineage>
        <taxon>Bacteria</taxon>
        <taxon>Pseudomonadati</taxon>
        <taxon>Pseudomonadota</taxon>
        <taxon>Alphaproteobacteria</taxon>
        <taxon>Hyphomicrobiales</taxon>
        <taxon>Nitrobacteraceae</taxon>
        <taxon>Rhodopseudomonas</taxon>
    </lineage>
</organism>
<evidence type="ECO:0000256" key="2">
    <source>
        <dbReference type="ARBA" id="ARBA00022723"/>
    </source>
</evidence>
<accession>A0A7W7Z2T5</accession>
<dbReference type="GO" id="GO:0005737">
    <property type="term" value="C:cytoplasm"/>
    <property type="evidence" value="ECO:0007669"/>
    <property type="project" value="TreeGrafter"/>
</dbReference>
<dbReference type="InterPro" id="IPR017785">
    <property type="entry name" value="Choline-sulfatase"/>
</dbReference>
<dbReference type="RefSeq" id="WP_184256246.1">
    <property type="nucleotide sequence ID" value="NZ_JACHIH010000007.1"/>
</dbReference>
<sequence>MPPSLPNLLIVIADQLTASALPAYGNRVVRTPHLDRIAANGVRFNRAYSNSPLCGPSRASLLTGRLPTAIGAYDNACELRAELPTIGHHLRRAGYRTIISGKMHFVGPDQLHGFEERLTTDIYPADFTWTPDWTRPEHRPDWYHSMDSVLSAGPCARSNQIDYDEEVVFAARRKLFDLARFGDDQPFCMVVSLAHPHDPFNIGQAYWDRYKDSEIDLPRVARQCAPDPHTARLRHICGIDAEPVTENQVRAARHAYYGAISFVDDQIGLLHKTLDESGFADNTITVFLSDHGEMLGERGLWYKMSFFEGACRIPLVVHAPGRFQPHVVDKAVSLVDLLPTLCALGGAARPAETDGRSLQPHLEGRGGHDEVFAEYCAEGAVAPIVMIRRGRWKFVHSPGDPDQLYDLDADPDELDNLAAAAPEAAAFRAEAHRRWALQTITADVLASQCRRSLVADALRRGRTTPWDYEPPGVAATAYIRPHKPIERLEADSRLPSSLCSADKVRPCSAHQDDRQ</sequence>
<keyword evidence="3 6" id="KW-0378">Hydrolase</keyword>
<dbReference type="NCBIfam" id="TIGR03417">
    <property type="entry name" value="chol_sulfatase"/>
    <property type="match status" value="1"/>
</dbReference>
<reference evidence="6 7" key="1">
    <citation type="submission" date="2020-08" db="EMBL/GenBank/DDBJ databases">
        <title>Genomic Encyclopedia of Type Strains, Phase IV (KMG-IV): sequencing the most valuable type-strain genomes for metagenomic binning, comparative biology and taxonomic classification.</title>
        <authorList>
            <person name="Goeker M."/>
        </authorList>
    </citation>
    <scope>NUCLEOTIDE SEQUENCE [LARGE SCALE GENOMIC DNA]</scope>
    <source>
        <strain evidence="6 7">DSM 12706</strain>
    </source>
</reference>
<dbReference type="EC" id="3.1.6.6" evidence="6"/>
<dbReference type="EMBL" id="JACHIH010000007">
    <property type="protein sequence ID" value="MBB5046904.1"/>
    <property type="molecule type" value="Genomic_DNA"/>
</dbReference>
<protein>
    <submittedName>
        <fullName evidence="6">Choline-sulfatase</fullName>
        <ecNumber evidence="6">3.1.6.6</ecNumber>
    </submittedName>
</protein>
<dbReference type="CDD" id="cd16032">
    <property type="entry name" value="choline-sulfatase"/>
    <property type="match status" value="1"/>
</dbReference>
<feature type="domain" description="Sulfatase N-terminal" evidence="4">
    <location>
        <begin position="6"/>
        <end position="346"/>
    </location>
</feature>
<dbReference type="SUPFAM" id="SSF53649">
    <property type="entry name" value="Alkaline phosphatase-like"/>
    <property type="match status" value="1"/>
</dbReference>
<evidence type="ECO:0000256" key="1">
    <source>
        <dbReference type="ARBA" id="ARBA00008779"/>
    </source>
</evidence>
<dbReference type="GO" id="GO:0047753">
    <property type="term" value="F:choline-sulfatase activity"/>
    <property type="evidence" value="ECO:0007669"/>
    <property type="project" value="UniProtKB-EC"/>
</dbReference>
<keyword evidence="2" id="KW-0479">Metal-binding</keyword>
<evidence type="ECO:0000313" key="6">
    <source>
        <dbReference type="EMBL" id="MBB5046904.1"/>
    </source>
</evidence>